<sequence>MGWDRPNGDLLQDMVKLLAARLAPTRFVWIKGHSGNERGDAANRLAKEGARLPEAGDYRRLVNVPWAATGALPPECTMNVRKVSTALPEFPVKHPAVPAIEVLDDPDSRDGLSHCGREKTRKLQQSMRCALLDCQGPGEFWRLIRKWTDARPPDPEVSLDALTTELRTRMNAPLEMPASFNREQLALDKVLTAALPTYGVGHHPR</sequence>
<dbReference type="OrthoDB" id="245563at2759"/>
<dbReference type="AlphaFoldDB" id="A0A8H5M823"/>
<dbReference type="Proteomes" id="UP000565441">
    <property type="component" value="Unassembled WGS sequence"/>
</dbReference>
<dbReference type="PROSITE" id="PS50879">
    <property type="entry name" value="RNASE_H_1"/>
    <property type="match status" value="1"/>
</dbReference>
<dbReference type="InterPro" id="IPR002156">
    <property type="entry name" value="RNaseH_domain"/>
</dbReference>
<feature type="domain" description="RNase H type-1" evidence="1">
    <location>
        <begin position="1"/>
        <end position="51"/>
    </location>
</feature>
<comment type="caution">
    <text evidence="2">The sequence shown here is derived from an EMBL/GenBank/DDBJ whole genome shotgun (WGS) entry which is preliminary data.</text>
</comment>
<dbReference type="EMBL" id="JAACJP010000005">
    <property type="protein sequence ID" value="KAF5384187.1"/>
    <property type="molecule type" value="Genomic_DNA"/>
</dbReference>
<dbReference type="GO" id="GO:0003676">
    <property type="term" value="F:nucleic acid binding"/>
    <property type="evidence" value="ECO:0007669"/>
    <property type="project" value="InterPro"/>
</dbReference>
<gene>
    <name evidence="2" type="ORF">D9615_003128</name>
</gene>
<dbReference type="GO" id="GO:0004523">
    <property type="term" value="F:RNA-DNA hybrid ribonuclease activity"/>
    <property type="evidence" value="ECO:0007669"/>
    <property type="project" value="InterPro"/>
</dbReference>
<dbReference type="InterPro" id="IPR012337">
    <property type="entry name" value="RNaseH-like_sf"/>
</dbReference>
<dbReference type="SUPFAM" id="SSF53098">
    <property type="entry name" value="Ribonuclease H-like"/>
    <property type="match status" value="1"/>
</dbReference>
<dbReference type="InterPro" id="IPR036397">
    <property type="entry name" value="RNaseH_sf"/>
</dbReference>
<evidence type="ECO:0000313" key="3">
    <source>
        <dbReference type="Proteomes" id="UP000565441"/>
    </source>
</evidence>
<name>A0A8H5M823_9AGAR</name>
<dbReference type="Gene3D" id="3.30.420.10">
    <property type="entry name" value="Ribonuclease H-like superfamily/Ribonuclease H"/>
    <property type="match status" value="1"/>
</dbReference>
<reference evidence="2 3" key="1">
    <citation type="journal article" date="2020" name="ISME J.">
        <title>Uncovering the hidden diversity of litter-decomposition mechanisms in mushroom-forming fungi.</title>
        <authorList>
            <person name="Floudas D."/>
            <person name="Bentzer J."/>
            <person name="Ahren D."/>
            <person name="Johansson T."/>
            <person name="Persson P."/>
            <person name="Tunlid A."/>
        </authorList>
    </citation>
    <scope>NUCLEOTIDE SEQUENCE [LARGE SCALE GENOMIC DNA]</scope>
    <source>
        <strain evidence="2 3">CBS 661.87</strain>
    </source>
</reference>
<proteinExistence type="predicted"/>
<accession>A0A8H5M823</accession>
<keyword evidence="3" id="KW-1185">Reference proteome</keyword>
<protein>
    <recommendedName>
        <fullName evidence="1">RNase H type-1 domain-containing protein</fullName>
    </recommendedName>
</protein>
<organism evidence="2 3">
    <name type="scientific">Tricholomella constricta</name>
    <dbReference type="NCBI Taxonomy" id="117010"/>
    <lineage>
        <taxon>Eukaryota</taxon>
        <taxon>Fungi</taxon>
        <taxon>Dikarya</taxon>
        <taxon>Basidiomycota</taxon>
        <taxon>Agaricomycotina</taxon>
        <taxon>Agaricomycetes</taxon>
        <taxon>Agaricomycetidae</taxon>
        <taxon>Agaricales</taxon>
        <taxon>Tricholomatineae</taxon>
        <taxon>Lyophyllaceae</taxon>
        <taxon>Tricholomella</taxon>
    </lineage>
</organism>
<evidence type="ECO:0000259" key="1">
    <source>
        <dbReference type="PROSITE" id="PS50879"/>
    </source>
</evidence>
<evidence type="ECO:0000313" key="2">
    <source>
        <dbReference type="EMBL" id="KAF5384187.1"/>
    </source>
</evidence>